<dbReference type="InterPro" id="IPR036890">
    <property type="entry name" value="HATPase_C_sf"/>
</dbReference>
<dbReference type="EC" id="2.7.13.3" evidence="3"/>
<dbReference type="PROSITE" id="PS50109">
    <property type="entry name" value="HIS_KIN"/>
    <property type="match status" value="1"/>
</dbReference>
<dbReference type="CDD" id="cd00082">
    <property type="entry name" value="HisKA"/>
    <property type="match status" value="1"/>
</dbReference>
<dbReference type="SMART" id="SM00388">
    <property type="entry name" value="HisKA"/>
    <property type="match status" value="1"/>
</dbReference>
<dbReference type="InterPro" id="IPR050428">
    <property type="entry name" value="TCS_sensor_his_kinase"/>
</dbReference>
<dbReference type="InterPro" id="IPR005467">
    <property type="entry name" value="His_kinase_dom"/>
</dbReference>
<dbReference type="InterPro" id="IPR003660">
    <property type="entry name" value="HAMP_dom"/>
</dbReference>
<dbReference type="SMART" id="SM00304">
    <property type="entry name" value="HAMP"/>
    <property type="match status" value="1"/>
</dbReference>
<dbReference type="InterPro" id="IPR036097">
    <property type="entry name" value="HisK_dim/P_sf"/>
</dbReference>
<evidence type="ECO:0000256" key="5">
    <source>
        <dbReference type="ARBA" id="ARBA00022679"/>
    </source>
</evidence>
<dbReference type="RefSeq" id="WP_184136583.1">
    <property type="nucleotide sequence ID" value="NZ_JACHKT010000035.1"/>
</dbReference>
<evidence type="ECO:0000256" key="10">
    <source>
        <dbReference type="ARBA" id="ARBA00023136"/>
    </source>
</evidence>
<dbReference type="Pfam" id="PF00512">
    <property type="entry name" value="HisKA"/>
    <property type="match status" value="1"/>
</dbReference>
<dbReference type="PANTHER" id="PTHR45436">
    <property type="entry name" value="SENSOR HISTIDINE KINASE YKOH"/>
    <property type="match status" value="1"/>
</dbReference>
<dbReference type="InterPro" id="IPR003661">
    <property type="entry name" value="HisK_dim/P_dom"/>
</dbReference>
<evidence type="ECO:0000256" key="2">
    <source>
        <dbReference type="ARBA" id="ARBA00004370"/>
    </source>
</evidence>
<dbReference type="CDD" id="cd06225">
    <property type="entry name" value="HAMP"/>
    <property type="match status" value="1"/>
</dbReference>
<reference evidence="14 15" key="1">
    <citation type="submission" date="2020-08" db="EMBL/GenBank/DDBJ databases">
        <title>Functional genomics of gut bacteria from endangered species of beetles.</title>
        <authorList>
            <person name="Carlos-Shanley C."/>
        </authorList>
    </citation>
    <scope>NUCLEOTIDE SEQUENCE [LARGE SCALE GENOMIC DNA]</scope>
    <source>
        <strain evidence="14 15">S00070</strain>
    </source>
</reference>
<evidence type="ECO:0000259" key="13">
    <source>
        <dbReference type="PROSITE" id="PS50885"/>
    </source>
</evidence>
<evidence type="ECO:0000256" key="8">
    <source>
        <dbReference type="ARBA" id="ARBA00022989"/>
    </source>
</evidence>
<dbReference type="AlphaFoldDB" id="A0A841EN12"/>
<dbReference type="EMBL" id="JACHKT010000035">
    <property type="protein sequence ID" value="MBB6005082.1"/>
    <property type="molecule type" value="Genomic_DNA"/>
</dbReference>
<dbReference type="SMART" id="SM00387">
    <property type="entry name" value="HATPase_c"/>
    <property type="match status" value="1"/>
</dbReference>
<feature type="domain" description="Histidine kinase" evidence="12">
    <location>
        <begin position="239"/>
        <end position="455"/>
    </location>
</feature>
<dbReference type="PANTHER" id="PTHR45436:SF5">
    <property type="entry name" value="SENSOR HISTIDINE KINASE TRCS"/>
    <property type="match status" value="1"/>
</dbReference>
<dbReference type="FunFam" id="1.10.287.130:FF:000001">
    <property type="entry name" value="Two-component sensor histidine kinase"/>
    <property type="match status" value="1"/>
</dbReference>
<dbReference type="PROSITE" id="PS50885">
    <property type="entry name" value="HAMP"/>
    <property type="match status" value="1"/>
</dbReference>
<keyword evidence="7 14" id="KW-0418">Kinase</keyword>
<dbReference type="Pfam" id="PF02518">
    <property type="entry name" value="HATPase_c"/>
    <property type="match status" value="1"/>
</dbReference>
<feature type="transmembrane region" description="Helical" evidence="11">
    <location>
        <begin position="6"/>
        <end position="28"/>
    </location>
</feature>
<dbReference type="Gene3D" id="3.30.565.10">
    <property type="entry name" value="Histidine kinase-like ATPase, C-terminal domain"/>
    <property type="match status" value="1"/>
</dbReference>
<keyword evidence="6 11" id="KW-0812">Transmembrane</keyword>
<dbReference type="GO" id="GO:0005886">
    <property type="term" value="C:plasma membrane"/>
    <property type="evidence" value="ECO:0007669"/>
    <property type="project" value="TreeGrafter"/>
</dbReference>
<name>A0A841EN12_9BACT</name>
<comment type="subcellular location">
    <subcellularLocation>
        <location evidence="2">Membrane</location>
    </subcellularLocation>
</comment>
<keyword evidence="8 11" id="KW-1133">Transmembrane helix</keyword>
<comment type="catalytic activity">
    <reaction evidence="1">
        <text>ATP + protein L-histidine = ADP + protein N-phospho-L-histidine.</text>
        <dbReference type="EC" id="2.7.13.3"/>
    </reaction>
</comment>
<dbReference type="Proteomes" id="UP000524404">
    <property type="component" value="Unassembled WGS sequence"/>
</dbReference>
<dbReference type="GO" id="GO:0000155">
    <property type="term" value="F:phosphorelay sensor kinase activity"/>
    <property type="evidence" value="ECO:0007669"/>
    <property type="project" value="InterPro"/>
</dbReference>
<sequence length="455" mass="51890">MQIRYKIAIQFTIIVAIILLIFSAIVFLRAESQRKKNFYDRLQARSNTTARLLVDVQEFTPRLLKLMDSNSSLRLPDEEVFVYNFRNELLYTNVEKRANYLNNHLLEMVRKEGRVTFESNQRQVIGILFEGKFDRFVVIASATDSVGIEQKENLIKTLAIGLLSGILITIALGVFFASQALKPIQSVNEEISRITAHNLKKRLDEGNGKDEIAALAVNFNSMLHRLEMAFIQQKQFVSQASHELRTPLAALKTEVQVGLDEEYSAKEYQQILNNILNDTERLIQLSNGLLQLAKATDDGEKFTFEVLRTEDILLNAQKTVQQIHQDYRITFDFEIIPEEDNLTLIEGNQVLLENLFVNLLENACKYSANQQANILLSFDKKYCIVKIQDKGIGISKSDLPNIFNPFYRARNTNNIKGFGVGLSVAKHIIELHNGIIQVKSKLNLGTEFVVKIPHQ</sequence>
<evidence type="ECO:0000259" key="12">
    <source>
        <dbReference type="PROSITE" id="PS50109"/>
    </source>
</evidence>
<keyword evidence="9" id="KW-0902">Two-component regulatory system</keyword>
<dbReference type="SUPFAM" id="SSF47384">
    <property type="entry name" value="Homodimeric domain of signal transducing histidine kinase"/>
    <property type="match status" value="1"/>
</dbReference>
<evidence type="ECO:0000256" key="7">
    <source>
        <dbReference type="ARBA" id="ARBA00022777"/>
    </source>
</evidence>
<evidence type="ECO:0000313" key="14">
    <source>
        <dbReference type="EMBL" id="MBB6005082.1"/>
    </source>
</evidence>
<accession>A0A841EN12</accession>
<gene>
    <name evidence="14" type="ORF">HNP25_003753</name>
</gene>
<evidence type="ECO:0000256" key="3">
    <source>
        <dbReference type="ARBA" id="ARBA00012438"/>
    </source>
</evidence>
<evidence type="ECO:0000256" key="1">
    <source>
        <dbReference type="ARBA" id="ARBA00000085"/>
    </source>
</evidence>
<dbReference type="PRINTS" id="PR00344">
    <property type="entry name" value="BCTRLSENSOR"/>
</dbReference>
<dbReference type="InterPro" id="IPR004358">
    <property type="entry name" value="Sig_transdc_His_kin-like_C"/>
</dbReference>
<evidence type="ECO:0000256" key="11">
    <source>
        <dbReference type="SAM" id="Phobius"/>
    </source>
</evidence>
<feature type="domain" description="HAMP" evidence="13">
    <location>
        <begin position="178"/>
        <end position="231"/>
    </location>
</feature>
<proteinExistence type="predicted"/>
<dbReference type="SUPFAM" id="SSF158472">
    <property type="entry name" value="HAMP domain-like"/>
    <property type="match status" value="1"/>
</dbReference>
<evidence type="ECO:0000313" key="15">
    <source>
        <dbReference type="Proteomes" id="UP000524404"/>
    </source>
</evidence>
<keyword evidence="10 11" id="KW-0472">Membrane</keyword>
<evidence type="ECO:0000256" key="9">
    <source>
        <dbReference type="ARBA" id="ARBA00023012"/>
    </source>
</evidence>
<dbReference type="Gene3D" id="1.10.287.130">
    <property type="match status" value="1"/>
</dbReference>
<keyword evidence="4" id="KW-0597">Phosphoprotein</keyword>
<feature type="transmembrane region" description="Helical" evidence="11">
    <location>
        <begin position="158"/>
        <end position="177"/>
    </location>
</feature>
<dbReference type="Pfam" id="PF00672">
    <property type="entry name" value="HAMP"/>
    <property type="match status" value="1"/>
</dbReference>
<dbReference type="SUPFAM" id="SSF55874">
    <property type="entry name" value="ATPase domain of HSP90 chaperone/DNA topoisomerase II/histidine kinase"/>
    <property type="match status" value="1"/>
</dbReference>
<protein>
    <recommendedName>
        <fullName evidence="3">histidine kinase</fullName>
        <ecNumber evidence="3">2.7.13.3</ecNumber>
    </recommendedName>
</protein>
<evidence type="ECO:0000256" key="4">
    <source>
        <dbReference type="ARBA" id="ARBA00022553"/>
    </source>
</evidence>
<organism evidence="14 15">
    <name type="scientific">Arcicella rosea</name>
    <dbReference type="NCBI Taxonomy" id="502909"/>
    <lineage>
        <taxon>Bacteria</taxon>
        <taxon>Pseudomonadati</taxon>
        <taxon>Bacteroidota</taxon>
        <taxon>Cytophagia</taxon>
        <taxon>Cytophagales</taxon>
        <taxon>Flectobacillaceae</taxon>
        <taxon>Arcicella</taxon>
    </lineage>
</organism>
<keyword evidence="5" id="KW-0808">Transferase</keyword>
<keyword evidence="15" id="KW-1185">Reference proteome</keyword>
<evidence type="ECO:0000256" key="6">
    <source>
        <dbReference type="ARBA" id="ARBA00022692"/>
    </source>
</evidence>
<dbReference type="Gene3D" id="6.10.340.10">
    <property type="match status" value="1"/>
</dbReference>
<comment type="caution">
    <text evidence="14">The sequence shown here is derived from an EMBL/GenBank/DDBJ whole genome shotgun (WGS) entry which is preliminary data.</text>
</comment>
<dbReference type="InterPro" id="IPR003594">
    <property type="entry name" value="HATPase_dom"/>
</dbReference>